<dbReference type="GO" id="GO:0016301">
    <property type="term" value="F:kinase activity"/>
    <property type="evidence" value="ECO:0007669"/>
    <property type="project" value="UniProtKB-KW"/>
</dbReference>
<dbReference type="AlphaFoldDB" id="A0A830AY00"/>
<keyword evidence="2" id="KW-0418">Kinase</keyword>
<name>A0A830AY00_9LAMI</name>
<feature type="non-terminal residue" evidence="2">
    <location>
        <position position="169"/>
    </location>
</feature>
<keyword evidence="3" id="KW-1185">Reference proteome</keyword>
<dbReference type="SUPFAM" id="SSF56112">
    <property type="entry name" value="Protein kinase-like (PK-like)"/>
    <property type="match status" value="1"/>
</dbReference>
<dbReference type="InterPro" id="IPR046958">
    <property type="entry name" value="RBK1/2/STUNTED"/>
</dbReference>
<dbReference type="EMBL" id="BMAC01000010">
    <property type="protein sequence ID" value="GFP79640.1"/>
    <property type="molecule type" value="Genomic_DNA"/>
</dbReference>
<dbReference type="PANTHER" id="PTHR47987:SF20">
    <property type="entry name" value="OS04G0654600 PROTEIN"/>
    <property type="match status" value="1"/>
</dbReference>
<dbReference type="Proteomes" id="UP000653305">
    <property type="component" value="Unassembled WGS sequence"/>
</dbReference>
<dbReference type="PANTHER" id="PTHR47987">
    <property type="entry name" value="OS08G0249100 PROTEIN"/>
    <property type="match status" value="1"/>
</dbReference>
<proteinExistence type="predicted"/>
<gene>
    <name evidence="2" type="ORF">PHJA_000107500</name>
</gene>
<evidence type="ECO:0000313" key="3">
    <source>
        <dbReference type="Proteomes" id="UP000653305"/>
    </source>
</evidence>
<reference evidence="2" key="1">
    <citation type="submission" date="2020-07" db="EMBL/GenBank/DDBJ databases">
        <title>Ethylene signaling mediates host invasion by parasitic plants.</title>
        <authorList>
            <person name="Yoshida S."/>
        </authorList>
    </citation>
    <scope>NUCLEOTIDE SEQUENCE</scope>
    <source>
        <strain evidence="2">Okayama</strain>
    </source>
</reference>
<keyword evidence="2" id="KW-0808">Transferase</keyword>
<accession>A0A830AY00</accession>
<evidence type="ECO:0000313" key="2">
    <source>
        <dbReference type="EMBL" id="GFP79640.1"/>
    </source>
</evidence>
<dbReference type="InterPro" id="IPR011009">
    <property type="entry name" value="Kinase-like_dom_sf"/>
</dbReference>
<comment type="caution">
    <text evidence="2">The sequence shown here is derived from an EMBL/GenBank/DDBJ whole genome shotgun (WGS) entry which is preliminary data.</text>
</comment>
<evidence type="ECO:0000256" key="1">
    <source>
        <dbReference type="SAM" id="MobiDB-lite"/>
    </source>
</evidence>
<feature type="region of interest" description="Disordered" evidence="1">
    <location>
        <begin position="1"/>
        <end position="59"/>
    </location>
</feature>
<protein>
    <submittedName>
        <fullName evidence="2">Serine/threonine-protein kinase-like protein at1g28390</fullName>
    </submittedName>
</protein>
<sequence length="169" mass="18397">MGGSFPAFLEPAHHSPRHKVLQRSDRRRLQLPRQRFRIGPEGTRGGRQGQLHPAGGDARVHRPRLSCAGDLSAKSDVFSFGILLLEIISGRKAIDVGYSAPSVVDWAVPAIRSGDLDAICDRGSGRRRTASPSGGWRWLAARCVEARCREAAGMAEALECLKSVYKGIK</sequence>
<dbReference type="Gene3D" id="1.10.510.10">
    <property type="entry name" value="Transferase(Phosphotransferase) domain 1"/>
    <property type="match status" value="1"/>
</dbReference>
<dbReference type="OrthoDB" id="4062651at2759"/>
<organism evidence="2 3">
    <name type="scientific">Phtheirospermum japonicum</name>
    <dbReference type="NCBI Taxonomy" id="374723"/>
    <lineage>
        <taxon>Eukaryota</taxon>
        <taxon>Viridiplantae</taxon>
        <taxon>Streptophyta</taxon>
        <taxon>Embryophyta</taxon>
        <taxon>Tracheophyta</taxon>
        <taxon>Spermatophyta</taxon>
        <taxon>Magnoliopsida</taxon>
        <taxon>eudicotyledons</taxon>
        <taxon>Gunneridae</taxon>
        <taxon>Pentapetalae</taxon>
        <taxon>asterids</taxon>
        <taxon>lamiids</taxon>
        <taxon>Lamiales</taxon>
        <taxon>Orobanchaceae</taxon>
        <taxon>Orobanchaceae incertae sedis</taxon>
        <taxon>Phtheirospermum</taxon>
    </lineage>
</organism>